<dbReference type="InterPro" id="IPR021516">
    <property type="entry name" value="DUF3179"/>
</dbReference>
<feature type="transmembrane region" description="Helical" evidence="1">
    <location>
        <begin position="6"/>
        <end position="26"/>
    </location>
</feature>
<proteinExistence type="predicted"/>
<protein>
    <recommendedName>
        <fullName evidence="4">DUF3179 domain-containing protein</fullName>
    </recommendedName>
</protein>
<gene>
    <name evidence="2" type="ORF">DYBT9275_00663</name>
</gene>
<name>A0A916J7V9_9BACT</name>
<dbReference type="RefSeq" id="WP_215237399.1">
    <property type="nucleotide sequence ID" value="NZ_CAJRAF010000001.1"/>
</dbReference>
<sequence>MKKVFYAGVTGIVIYEIASVYFITPLPGSQNLNSIELAYFLQSWRWVFRIILWVLVLAGGAAVVNKKPIWFPLAMLVMALGITYATHYIMSADKMFYQPVRLEHEISEESVVHQDRLVLGIYENGEAKAYPIQYLGYHHQVRDVIGGKSVMVTYCTACRTGRVYEPLINNREEVFTLVGMDHFNALFEDATTGSWWRQVNGEAVTGVLKGQRLQEFPSIQTSLGQWLKMYPDSRIMQPDPRFQDEYDLLSKYENGWGSTGLTTRDSVSWRDKSWVVGVKIGKDTKALDWNQLLRERLVETTVGRTPVLVALGSDNGSFFAFKRNTPADRFTLRNDTLYCRGEAYNLLGKNVKLSAKGLEMVSAYQEFWHSWRTFNPATERY</sequence>
<dbReference type="EMBL" id="CAJRAF010000001">
    <property type="protein sequence ID" value="CAG4991035.1"/>
    <property type="molecule type" value="Genomic_DNA"/>
</dbReference>
<evidence type="ECO:0008006" key="4">
    <source>
        <dbReference type="Google" id="ProtNLM"/>
    </source>
</evidence>
<dbReference type="AlphaFoldDB" id="A0A916J7V9"/>
<accession>A0A916J7V9</accession>
<keyword evidence="1" id="KW-0472">Membrane</keyword>
<dbReference type="Proteomes" id="UP000680038">
    <property type="component" value="Unassembled WGS sequence"/>
</dbReference>
<dbReference type="Pfam" id="PF11376">
    <property type="entry name" value="DUF3179"/>
    <property type="match status" value="1"/>
</dbReference>
<keyword evidence="1" id="KW-0812">Transmembrane</keyword>
<feature type="transmembrane region" description="Helical" evidence="1">
    <location>
        <begin position="46"/>
        <end position="63"/>
    </location>
</feature>
<keyword evidence="3" id="KW-1185">Reference proteome</keyword>
<feature type="transmembrane region" description="Helical" evidence="1">
    <location>
        <begin position="69"/>
        <end position="89"/>
    </location>
</feature>
<keyword evidence="1" id="KW-1133">Transmembrane helix</keyword>
<evidence type="ECO:0000256" key="1">
    <source>
        <dbReference type="SAM" id="Phobius"/>
    </source>
</evidence>
<reference evidence="2" key="1">
    <citation type="submission" date="2021-04" db="EMBL/GenBank/DDBJ databases">
        <authorList>
            <person name="Rodrigo-Torres L."/>
            <person name="Arahal R. D."/>
            <person name="Lucena T."/>
        </authorList>
    </citation>
    <scope>NUCLEOTIDE SEQUENCE</scope>
    <source>
        <strain evidence="2">CECT 9275</strain>
    </source>
</reference>
<evidence type="ECO:0000313" key="3">
    <source>
        <dbReference type="Proteomes" id="UP000680038"/>
    </source>
</evidence>
<evidence type="ECO:0000313" key="2">
    <source>
        <dbReference type="EMBL" id="CAG4991035.1"/>
    </source>
</evidence>
<comment type="caution">
    <text evidence="2">The sequence shown here is derived from an EMBL/GenBank/DDBJ whole genome shotgun (WGS) entry which is preliminary data.</text>
</comment>
<organism evidence="2 3">
    <name type="scientific">Dyadobacter helix</name>
    <dbReference type="NCBI Taxonomy" id="2822344"/>
    <lineage>
        <taxon>Bacteria</taxon>
        <taxon>Pseudomonadati</taxon>
        <taxon>Bacteroidota</taxon>
        <taxon>Cytophagia</taxon>
        <taxon>Cytophagales</taxon>
        <taxon>Spirosomataceae</taxon>
        <taxon>Dyadobacter</taxon>
    </lineage>
</organism>